<proteinExistence type="predicted"/>
<dbReference type="Proteomes" id="UP000452235">
    <property type="component" value="Unassembled WGS sequence"/>
</dbReference>
<dbReference type="OrthoDB" id="3034003at2759"/>
<accession>A0A5M3YQW4</accession>
<keyword evidence="2" id="KW-1185">Reference proteome</keyword>
<evidence type="ECO:0000313" key="2">
    <source>
        <dbReference type="Proteomes" id="UP000452235"/>
    </source>
</evidence>
<dbReference type="AlphaFoldDB" id="A0A5M3YQW4"/>
<sequence length="781" mass="85705">MIFFVNSHEHIVRLLFPTASALILVGLLQDTQTASTWTVVARSLQSSLWPTILRSDAATSTGVSRVVWAEEWTRLIVVSIISLAGIITPLGLFEAVVPDHQPTPQPFTYVRDLSPMGQGTPPRSGLGFNRNCDPYPCPGTDTSAYQLDEDGRGVNVTSWNVTIPQSLVDMFGSGRGTAIVAPTVSSIWDIQWRNYEFQKFHEVNNGTVYQVGAYRQMQTMALNNRVEVVEGLIVNTRTGGVGFRNHSLPPWQSQGSKWTEDILFVEPQTSCVALNLTVDFTLRLDGYTTEPANVSLTDRGGFSRLSKEFPSGYGDDYQWPTQDNVDLQHKAYTAAWLTNVYTMLYLNVTNPAPHAFSYINSTPGKQFPLRQNKLPNTISYDALYTTTQWADFLDVVNPLLNWTDKTATHYSNPFNITRTNFTDISTLCAGAGLADYANMTNIGAACGMVYGAAQRTDGGASLVPEPDSQWTIPIYSCASAAKAVIKTVDFHYNDSSSQGVLAGLTVENLADKVYSKPEDRPTWGVENTTLPLHRVQPLWGLVSSAYGTREDIGLLQKESLWLPGQSGVSTGFPVSGYINLPGIDFHTRAFEVVYDISGSMSAGVADYSGKSSNAMYARWQRLSETPNTTSAIINLIWTDLVANSVVGTRGWSSVDMGPAASEVPVFIYRRKIQYHLPFAVPAFIVLSIVLATVILMVILGLCGHRRARPAVIRRYLNSTSLGRAVTILLGSEHIDMQVSTTEWLKLAGTKHIDLGGPTPRIVADSDEVEMGNSDTDESRNS</sequence>
<reference evidence="1 2" key="1">
    <citation type="submission" date="2020-01" db="EMBL/GenBank/DDBJ databases">
        <title>Aspergillus terreus IFO 6365 whole genome shotgun sequence.</title>
        <authorList>
            <person name="Kanamasa S."/>
            <person name="Takahashi H."/>
        </authorList>
    </citation>
    <scope>NUCLEOTIDE SEQUENCE [LARGE SCALE GENOMIC DNA]</scope>
    <source>
        <strain evidence="1 2">IFO 6365</strain>
    </source>
</reference>
<dbReference type="VEuPathDB" id="FungiDB:ATEG_04898"/>
<organism evidence="1 2">
    <name type="scientific">Aspergillus terreus</name>
    <dbReference type="NCBI Taxonomy" id="33178"/>
    <lineage>
        <taxon>Eukaryota</taxon>
        <taxon>Fungi</taxon>
        <taxon>Dikarya</taxon>
        <taxon>Ascomycota</taxon>
        <taxon>Pezizomycotina</taxon>
        <taxon>Eurotiomycetes</taxon>
        <taxon>Eurotiomycetidae</taxon>
        <taxon>Eurotiales</taxon>
        <taxon>Aspergillaceae</taxon>
        <taxon>Aspergillus</taxon>
        <taxon>Aspergillus subgen. Circumdati</taxon>
    </lineage>
</organism>
<protein>
    <submittedName>
        <fullName evidence="1">Uncharacterized protein</fullName>
    </submittedName>
</protein>
<gene>
    <name evidence="1" type="ORF">ATEIFO6365_0004089600</name>
</gene>
<comment type="caution">
    <text evidence="1">The sequence shown here is derived from an EMBL/GenBank/DDBJ whole genome shotgun (WGS) entry which is preliminary data.</text>
</comment>
<dbReference type="EMBL" id="BLJY01000004">
    <property type="protein sequence ID" value="GFF15777.1"/>
    <property type="molecule type" value="Genomic_DNA"/>
</dbReference>
<name>A0A5M3YQW4_ASPTE</name>
<evidence type="ECO:0000313" key="1">
    <source>
        <dbReference type="EMBL" id="GFF15777.1"/>
    </source>
</evidence>